<evidence type="ECO:0000256" key="3">
    <source>
        <dbReference type="SAM" id="MobiDB-lite"/>
    </source>
</evidence>
<reference evidence="6 7" key="1">
    <citation type="journal article" date="2019" name="Int. J. Syst. Evol. Microbiol.">
        <title>The Global Catalogue of Microorganisms (GCM) 10K type strain sequencing project: providing services to taxonomists for standard genome sequencing and annotation.</title>
        <authorList>
            <consortium name="The Broad Institute Genomics Platform"/>
            <consortium name="The Broad Institute Genome Sequencing Center for Infectious Disease"/>
            <person name="Wu L."/>
            <person name="Ma J."/>
        </authorList>
    </citation>
    <scope>NUCLEOTIDE SEQUENCE [LARGE SCALE GENOMIC DNA]</scope>
    <source>
        <strain evidence="6 7">LMG 29247</strain>
    </source>
</reference>
<dbReference type="SUPFAM" id="SSF47781">
    <property type="entry name" value="RuvA domain 2-like"/>
    <property type="match status" value="1"/>
</dbReference>
<evidence type="ECO:0000256" key="2">
    <source>
        <dbReference type="ARBA" id="ARBA00023204"/>
    </source>
</evidence>
<dbReference type="InterPro" id="IPR010994">
    <property type="entry name" value="RuvA_2-like"/>
</dbReference>
<evidence type="ECO:0000256" key="4">
    <source>
        <dbReference type="SAM" id="Phobius"/>
    </source>
</evidence>
<accession>A0ABD5SIF4</accession>
<dbReference type="Pfam" id="PF12826">
    <property type="entry name" value="HHH_2"/>
    <property type="match status" value="1"/>
</dbReference>
<feature type="region of interest" description="Disordered" evidence="3">
    <location>
        <begin position="148"/>
        <end position="175"/>
    </location>
</feature>
<gene>
    <name evidence="6" type="ORF">ACFQE6_06585</name>
</gene>
<proteinExistence type="predicted"/>
<feature type="compositionally biased region" description="Polar residues" evidence="3">
    <location>
        <begin position="148"/>
        <end position="158"/>
    </location>
</feature>
<dbReference type="EMBL" id="JBHSWV010000097">
    <property type="protein sequence ID" value="MFC6764704.1"/>
    <property type="molecule type" value="Genomic_DNA"/>
</dbReference>
<evidence type="ECO:0000259" key="5">
    <source>
        <dbReference type="Pfam" id="PF12826"/>
    </source>
</evidence>
<evidence type="ECO:0000313" key="7">
    <source>
        <dbReference type="Proteomes" id="UP001596383"/>
    </source>
</evidence>
<feature type="compositionally biased region" description="Basic and acidic residues" evidence="3">
    <location>
        <begin position="160"/>
        <end position="175"/>
    </location>
</feature>
<keyword evidence="7" id="KW-1185">Reference proteome</keyword>
<organism evidence="6 7">
    <name type="scientific">Natrinema soli</name>
    <dbReference type="NCBI Taxonomy" id="1930624"/>
    <lineage>
        <taxon>Archaea</taxon>
        <taxon>Methanobacteriati</taxon>
        <taxon>Methanobacteriota</taxon>
        <taxon>Stenosarchaea group</taxon>
        <taxon>Halobacteria</taxon>
        <taxon>Halobacteriales</taxon>
        <taxon>Natrialbaceae</taxon>
        <taxon>Natrinema</taxon>
    </lineage>
</organism>
<feature type="transmembrane region" description="Helical" evidence="4">
    <location>
        <begin position="12"/>
        <end position="30"/>
    </location>
</feature>
<dbReference type="RefSeq" id="WP_273737766.1">
    <property type="nucleotide sequence ID" value="NZ_JAQIVI010000097.1"/>
</dbReference>
<dbReference type="GO" id="GO:0006281">
    <property type="term" value="P:DNA repair"/>
    <property type="evidence" value="ECO:0007669"/>
    <property type="project" value="UniProtKB-KW"/>
</dbReference>
<keyword evidence="4" id="KW-0472">Membrane</keyword>
<protein>
    <submittedName>
        <fullName evidence="6">Helix-hairpin-helix domain-containing protein</fullName>
    </submittedName>
</protein>
<feature type="transmembrane region" description="Helical" evidence="4">
    <location>
        <begin position="36"/>
        <end position="54"/>
    </location>
</feature>
<comment type="caution">
    <text evidence="6">The sequence shown here is derived from an EMBL/GenBank/DDBJ whole genome shotgun (WGS) entry which is preliminary data.</text>
</comment>
<keyword evidence="4" id="KW-0812">Transmembrane</keyword>
<keyword evidence="2" id="KW-0234">DNA repair</keyword>
<dbReference type="AlphaFoldDB" id="A0ABD5SIF4"/>
<dbReference type="Proteomes" id="UP001596383">
    <property type="component" value="Unassembled WGS sequence"/>
</dbReference>
<keyword evidence="4" id="KW-1133">Transmembrane helix</keyword>
<name>A0ABD5SIF4_9EURY</name>
<keyword evidence="1" id="KW-0227">DNA damage</keyword>
<dbReference type="InterPro" id="IPR041663">
    <property type="entry name" value="DisA/LigA_HHH"/>
</dbReference>
<feature type="domain" description="DisA/LigA helix-hairpin-helix motif" evidence="5">
    <location>
        <begin position="109"/>
        <end position="160"/>
    </location>
</feature>
<evidence type="ECO:0000313" key="6">
    <source>
        <dbReference type="EMBL" id="MFC6764704.1"/>
    </source>
</evidence>
<sequence>MSTVRETLYHTIYVLMTLLCGVWFGIQYAIGTDPAGLFSLALVVVVIAVGVLQYQPPERTEDTTIYDVEAARKAYAEGRIPLTEMERRLDVALDPQSKQLRKYVEEVSGVGPEISAALSAEYRSTEALSKASKTDLKKIYGIGPNTSHAIKQQFSQPEANEEREAADKTSCERTE</sequence>
<evidence type="ECO:0000256" key="1">
    <source>
        <dbReference type="ARBA" id="ARBA00022763"/>
    </source>
</evidence>
<dbReference type="Gene3D" id="1.10.150.20">
    <property type="entry name" value="5' to 3' exonuclease, C-terminal subdomain"/>
    <property type="match status" value="1"/>
</dbReference>